<dbReference type="EMBL" id="KQ428776">
    <property type="protein sequence ID" value="KOF65863.1"/>
    <property type="molecule type" value="Genomic_DNA"/>
</dbReference>
<dbReference type="EMBL" id="KQ428776">
    <property type="protein sequence ID" value="KOF65864.1"/>
    <property type="molecule type" value="Genomic_DNA"/>
</dbReference>
<protein>
    <submittedName>
        <fullName evidence="1">Uncharacterized protein</fullName>
    </submittedName>
</protein>
<evidence type="ECO:0000313" key="1">
    <source>
        <dbReference type="EMBL" id="KOF65864.1"/>
    </source>
</evidence>
<name>A0A0L8FME3_OCTBM</name>
<proteinExistence type="predicted"/>
<dbReference type="AlphaFoldDB" id="A0A0L8FME3"/>
<accession>A0A0L8FME3</accession>
<organism evidence="1">
    <name type="scientific">Octopus bimaculoides</name>
    <name type="common">California two-spotted octopus</name>
    <dbReference type="NCBI Taxonomy" id="37653"/>
    <lineage>
        <taxon>Eukaryota</taxon>
        <taxon>Metazoa</taxon>
        <taxon>Spiralia</taxon>
        <taxon>Lophotrochozoa</taxon>
        <taxon>Mollusca</taxon>
        <taxon>Cephalopoda</taxon>
        <taxon>Coleoidea</taxon>
        <taxon>Octopodiformes</taxon>
        <taxon>Octopoda</taxon>
        <taxon>Incirrata</taxon>
        <taxon>Octopodidae</taxon>
        <taxon>Octopus</taxon>
    </lineage>
</organism>
<gene>
    <name evidence="1" type="ORF">OCBIM_22014149mg</name>
</gene>
<sequence length="64" mass="7162">MNDLTKAIKMISPCCAFQNEFSQSTSTLTTHPFCKDKETGINVLTEFPDRHPGISLLMCRGSIR</sequence>
<reference evidence="1" key="1">
    <citation type="submission" date="2015-07" db="EMBL/GenBank/DDBJ databases">
        <title>MeaNS - Measles Nucleotide Surveillance Program.</title>
        <authorList>
            <person name="Tran T."/>
            <person name="Druce J."/>
        </authorList>
    </citation>
    <scope>NUCLEOTIDE SEQUENCE</scope>
    <source>
        <strain evidence="1">UCB-OBI-ISO-001</strain>
        <tissue evidence="1">Gonad</tissue>
    </source>
</reference>